<dbReference type="GO" id="GO:0005737">
    <property type="term" value="C:cytoplasm"/>
    <property type="evidence" value="ECO:0007669"/>
    <property type="project" value="UniProtKB-SubCell"/>
</dbReference>
<dbReference type="PRINTS" id="PR00315">
    <property type="entry name" value="ELONGATNFCT"/>
</dbReference>
<dbReference type="GO" id="GO:0008270">
    <property type="term" value="F:zinc ion binding"/>
    <property type="evidence" value="ECO:0007669"/>
    <property type="project" value="UniProtKB-KW"/>
</dbReference>
<keyword evidence="4" id="KW-0488">Methylation</keyword>
<evidence type="ECO:0000256" key="2">
    <source>
        <dbReference type="ARBA" id="ARBA00004496"/>
    </source>
</evidence>
<organism evidence="13 14">
    <name type="scientific">Cucumis melo var. makuwa</name>
    <name type="common">Oriental melon</name>
    <dbReference type="NCBI Taxonomy" id="1194695"/>
    <lineage>
        <taxon>Eukaryota</taxon>
        <taxon>Viridiplantae</taxon>
        <taxon>Streptophyta</taxon>
        <taxon>Embryophyta</taxon>
        <taxon>Tracheophyta</taxon>
        <taxon>Spermatophyta</taxon>
        <taxon>Magnoliopsida</taxon>
        <taxon>eudicotyledons</taxon>
        <taxon>Gunneridae</taxon>
        <taxon>Pentapetalae</taxon>
        <taxon>rosids</taxon>
        <taxon>fabids</taxon>
        <taxon>Cucurbitales</taxon>
        <taxon>Cucurbitaceae</taxon>
        <taxon>Benincaseae</taxon>
        <taxon>Cucumis</taxon>
    </lineage>
</organism>
<keyword evidence="5" id="KW-0963">Cytoplasm</keyword>
<name>A0A5A7T735_CUCMM</name>
<dbReference type="InterPro" id="IPR054696">
    <property type="entry name" value="GTP-eEF1A_C"/>
</dbReference>
<dbReference type="Pfam" id="PF03144">
    <property type="entry name" value="GTP_EFTU_D2"/>
    <property type="match status" value="1"/>
</dbReference>
<dbReference type="PANTHER" id="PTHR23115">
    <property type="entry name" value="TRANSLATION FACTOR"/>
    <property type="match status" value="1"/>
</dbReference>
<dbReference type="InterPro" id="IPR027417">
    <property type="entry name" value="P-loop_NTPase"/>
</dbReference>
<evidence type="ECO:0000256" key="11">
    <source>
        <dbReference type="SAM" id="MobiDB-lite"/>
    </source>
</evidence>
<dbReference type="Pfam" id="PF22594">
    <property type="entry name" value="GTP-eEF1A_C"/>
    <property type="match status" value="1"/>
</dbReference>
<evidence type="ECO:0000256" key="8">
    <source>
        <dbReference type="ARBA" id="ARBA00022771"/>
    </source>
</evidence>
<dbReference type="PROSITE" id="PS01358">
    <property type="entry name" value="ZF_RANBP2_1"/>
    <property type="match status" value="1"/>
</dbReference>
<dbReference type="SUPFAM" id="SSF52540">
    <property type="entry name" value="P-loop containing nucleoside triphosphate hydrolases"/>
    <property type="match status" value="1"/>
</dbReference>
<evidence type="ECO:0000256" key="10">
    <source>
        <dbReference type="ARBA" id="ARBA00023134"/>
    </source>
</evidence>
<feature type="compositionally biased region" description="Polar residues" evidence="11">
    <location>
        <begin position="200"/>
        <end position="214"/>
    </location>
</feature>
<dbReference type="InterPro" id="IPR004161">
    <property type="entry name" value="EFTu-like_2"/>
</dbReference>
<dbReference type="SUPFAM" id="SSF50465">
    <property type="entry name" value="EF-Tu/eEF-1alpha/eIF2-gamma C-terminal domain"/>
    <property type="match status" value="1"/>
</dbReference>
<dbReference type="FunFam" id="2.40.30.10:FF:000060">
    <property type="entry name" value="elongation factor 1-alpha isoform X4"/>
    <property type="match status" value="1"/>
</dbReference>
<dbReference type="SUPFAM" id="SSF90209">
    <property type="entry name" value="Ran binding protein zinc finger-like"/>
    <property type="match status" value="1"/>
</dbReference>
<evidence type="ECO:0000256" key="3">
    <source>
        <dbReference type="ARBA" id="ARBA00007249"/>
    </source>
</evidence>
<dbReference type="Gene3D" id="3.40.50.300">
    <property type="entry name" value="P-loop containing nucleotide triphosphate hydrolases"/>
    <property type="match status" value="1"/>
</dbReference>
<evidence type="ECO:0000259" key="12">
    <source>
        <dbReference type="PROSITE" id="PS51722"/>
    </source>
</evidence>
<gene>
    <name evidence="13" type="ORF">E6C27_scaffold92G003160</name>
</gene>
<evidence type="ECO:0000256" key="4">
    <source>
        <dbReference type="ARBA" id="ARBA00022481"/>
    </source>
</evidence>
<dbReference type="CDD" id="cd16267">
    <property type="entry name" value="HBS1-like_II"/>
    <property type="match status" value="1"/>
</dbReference>
<dbReference type="InterPro" id="IPR009001">
    <property type="entry name" value="Transl_elong_EF1A/Init_IF2_C"/>
</dbReference>
<keyword evidence="7" id="KW-0547">Nucleotide-binding</keyword>
<feature type="region of interest" description="Disordered" evidence="11">
    <location>
        <begin position="200"/>
        <end position="229"/>
    </location>
</feature>
<accession>A0A5A7T735</accession>
<dbReference type="Proteomes" id="UP000321393">
    <property type="component" value="Unassembled WGS sequence"/>
</dbReference>
<protein>
    <submittedName>
        <fullName evidence="13">HBS1-like protein isoform X1</fullName>
    </submittedName>
</protein>
<evidence type="ECO:0000256" key="6">
    <source>
        <dbReference type="ARBA" id="ARBA00022723"/>
    </source>
</evidence>
<dbReference type="FunFam" id="3.40.50.300:FF:001277">
    <property type="entry name" value="Elongation factor 1 alpha-like protein"/>
    <property type="match status" value="1"/>
</dbReference>
<keyword evidence="6" id="KW-0479">Metal-binding</keyword>
<sequence>MTVFCCFSYEIFGFCLLGKIPVTKEEPKGHKLWRCSICTYDNEDSFSACDICGVLRIPLDNNINTKDDRTVENICKDSGVSKMAKSLFASLPNQIPKRAVKFQEQDDKIVEKREENIHKIGNIQGHLHEFHNALSTCSHFRTNIVPFKFDIPSPDDVVSNGLRSSKVGLKAVSHNDFNSLILSSDTTKISANSAALTSKSAHSVSSSLQTSKSGNIGDKQLSAKSSVNSGTSIGKNTIVVEEQNASISVPKNLQSRDNRSSSTSTSKSAGKFDSMESSNPSVEWEKSQNLAGGLNNMVLNVKSAYANYISGMGKTSNPQYKPDKWMLPDKAVDTLTQLNLAIVGHVDSGKSTLSGRLLHLLGRVSQKEMHKYEKDAKSIGKGSFAYAWALDESAEERERGITMTVGVAFFDSKRYHVVVLDSPGHKDFVPNLISGATQADAAVLVIDASVGAFEAGMDSSKGQTREHVQLIRSFGVDQIIVAVNKMDVVEYSKDRYEFIKLQLGTFIRSCGYKDSSLSWIPLSAMANQNLVTAPSDVHFLSWYRGPNLLEMIDSLQPPTREFSKPLLMPICDVVRSLSLGQVSACGKLEAGALQSGSKVLIMPSGDKATVRTLERNSQACKIARAGDNVTVTLQGVEASSVTSGGVLCHPDFPVAVAKHLELKILTLEYATPILIGSQLEIHIHHVKEAARVARIVSLLDSKTGKVTKKAPRCLSAKQSAVLEVVLQSPVCVEAFSTSRALGRVFLRAMGRTIAVGIVTQLIGGSQ</sequence>
<comment type="similarity">
    <text evidence="3">Belongs to the TRAFAC class translation factor GTPase superfamily. Classic translation factor GTPase family. EF-Tu/EF-1A subfamily.</text>
</comment>
<comment type="caution">
    <text evidence="13">The sequence shown here is derived from an EMBL/GenBank/DDBJ whole genome shotgun (WGS) entry which is preliminary data.</text>
</comment>
<dbReference type="InterPro" id="IPR009000">
    <property type="entry name" value="Transl_B-barrel_sf"/>
</dbReference>
<dbReference type="InterPro" id="IPR000795">
    <property type="entry name" value="T_Tr_GTP-bd_dom"/>
</dbReference>
<dbReference type="CDD" id="cd04093">
    <property type="entry name" value="HBS1_C_III"/>
    <property type="match status" value="1"/>
</dbReference>
<dbReference type="OrthoDB" id="342024at2759"/>
<evidence type="ECO:0000256" key="5">
    <source>
        <dbReference type="ARBA" id="ARBA00022490"/>
    </source>
</evidence>
<comment type="subcellular location">
    <subcellularLocation>
        <location evidence="2">Cytoplasm</location>
    </subcellularLocation>
</comment>
<dbReference type="InterPro" id="IPR036443">
    <property type="entry name" value="Znf_RanBP2_sf"/>
</dbReference>
<dbReference type="GO" id="GO:0005525">
    <property type="term" value="F:GTP binding"/>
    <property type="evidence" value="ECO:0007669"/>
    <property type="project" value="UniProtKB-KW"/>
</dbReference>
<evidence type="ECO:0000313" key="13">
    <source>
        <dbReference type="EMBL" id="KAA0038763.1"/>
    </source>
</evidence>
<dbReference type="InterPro" id="IPR050100">
    <property type="entry name" value="TRAFAC_GTPase_members"/>
</dbReference>
<dbReference type="FunFam" id="2.40.30.10:FF:000020">
    <property type="entry name" value="Translation elongation factor EF-1"/>
    <property type="match status" value="1"/>
</dbReference>
<proteinExistence type="inferred from homology"/>
<dbReference type="Gene3D" id="2.40.30.10">
    <property type="entry name" value="Translation factors"/>
    <property type="match status" value="2"/>
</dbReference>
<evidence type="ECO:0000313" key="14">
    <source>
        <dbReference type="Proteomes" id="UP000321393"/>
    </source>
</evidence>
<evidence type="ECO:0000256" key="1">
    <source>
        <dbReference type="ARBA" id="ARBA00003982"/>
    </source>
</evidence>
<dbReference type="STRING" id="1194695.A0A5A7T735"/>
<evidence type="ECO:0000256" key="9">
    <source>
        <dbReference type="ARBA" id="ARBA00022833"/>
    </source>
</evidence>
<reference evidence="13 14" key="1">
    <citation type="submission" date="2019-08" db="EMBL/GenBank/DDBJ databases">
        <title>Draft genome sequences of two oriental melons (Cucumis melo L. var makuwa).</title>
        <authorList>
            <person name="Kwon S.-Y."/>
        </authorList>
    </citation>
    <scope>NUCLEOTIDE SEQUENCE [LARGE SCALE GENOMIC DNA]</scope>
    <source>
        <strain evidence="14">cv. SW 3</strain>
        <tissue evidence="13">Leaf</tissue>
    </source>
</reference>
<dbReference type="PROSITE" id="PS51722">
    <property type="entry name" value="G_TR_2"/>
    <property type="match status" value="1"/>
</dbReference>
<dbReference type="GO" id="GO:0003924">
    <property type="term" value="F:GTPase activity"/>
    <property type="evidence" value="ECO:0007669"/>
    <property type="project" value="InterPro"/>
</dbReference>
<dbReference type="InterPro" id="IPR001876">
    <property type="entry name" value="Znf_RanBP2"/>
</dbReference>
<keyword evidence="8" id="KW-0863">Zinc-finger</keyword>
<dbReference type="Pfam" id="PF00009">
    <property type="entry name" value="GTP_EFTU"/>
    <property type="match status" value="1"/>
</dbReference>
<feature type="region of interest" description="Disordered" evidence="11">
    <location>
        <begin position="249"/>
        <end position="281"/>
    </location>
</feature>
<dbReference type="EMBL" id="SSTE01018688">
    <property type="protein sequence ID" value="KAA0038763.1"/>
    <property type="molecule type" value="Genomic_DNA"/>
</dbReference>
<dbReference type="AlphaFoldDB" id="A0A5A7T735"/>
<comment type="function">
    <text evidence="1">This protein promotes the GTP-dependent binding of aminoacyl-tRNA to the A-site of ribosomes during protein biosynthesis.</text>
</comment>
<feature type="domain" description="Tr-type G" evidence="12">
    <location>
        <begin position="335"/>
        <end position="566"/>
    </location>
</feature>
<evidence type="ECO:0000256" key="7">
    <source>
        <dbReference type="ARBA" id="ARBA00022741"/>
    </source>
</evidence>
<dbReference type="CDD" id="cd01883">
    <property type="entry name" value="EF1_alpha"/>
    <property type="match status" value="1"/>
</dbReference>
<keyword evidence="10" id="KW-0342">GTP-binding</keyword>
<dbReference type="SUPFAM" id="SSF50447">
    <property type="entry name" value="Translation proteins"/>
    <property type="match status" value="1"/>
</dbReference>
<keyword evidence="9" id="KW-0862">Zinc</keyword>